<dbReference type="OrthoDB" id="56964at2759"/>
<dbReference type="Proteomes" id="UP000266841">
    <property type="component" value="Unassembled WGS sequence"/>
</dbReference>
<accession>K0S279</accession>
<sequence>MGAVDTSSTTRTGSATRASSHAPLASSPTFRHPSRTPAYSGAKFDVGGCCLVHPSVRLCRPTSNGGYKIIRKTCHLCPSLKTMDKKKRPVGFAPSRSRPKGRDLRQDLVRALSQFTSTAALLNGRLPSKNDVDVPSEIEIDISSHCDSEREGVIVKGSTKDELLIHDGSAQDVQDREFEPLRTLTESAVLNGERWNDSDASGETLPVTEIDLSESTRTSISAKELKEMVNVDILKLSTGTCDVLKLSTGAVQDGRMNSDMSEVLTNEIFVENNPRVLRSQETDLTAFTFDSPNEERLNDKAVQDNELKKGYGKRTTALTETTADITLSEQPQDDDEDGGDKPVRTRSEYIRQYESLTRAQSILKFVRDRIDDVKSMSASEIKVVRCKSPNGEVKTVPMYSKGTEVYYRSFNAAGEANLLKAIVVGSHQDNLLEPYYTIQMGDGREKQTDNDHLIFAP</sequence>
<comment type="caution">
    <text evidence="2">The sequence shown here is derived from an EMBL/GenBank/DDBJ whole genome shotgun (WGS) entry which is preliminary data.</text>
</comment>
<organism evidence="2 3">
    <name type="scientific">Thalassiosira oceanica</name>
    <name type="common">Marine diatom</name>
    <dbReference type="NCBI Taxonomy" id="159749"/>
    <lineage>
        <taxon>Eukaryota</taxon>
        <taxon>Sar</taxon>
        <taxon>Stramenopiles</taxon>
        <taxon>Ochrophyta</taxon>
        <taxon>Bacillariophyta</taxon>
        <taxon>Coscinodiscophyceae</taxon>
        <taxon>Thalassiosirophycidae</taxon>
        <taxon>Thalassiosirales</taxon>
        <taxon>Thalassiosiraceae</taxon>
        <taxon>Thalassiosira</taxon>
    </lineage>
</organism>
<evidence type="ECO:0000313" key="2">
    <source>
        <dbReference type="EMBL" id="EJK58924.1"/>
    </source>
</evidence>
<reference evidence="2 3" key="1">
    <citation type="journal article" date="2012" name="Genome Biol.">
        <title>Genome and low-iron response of an oceanic diatom adapted to chronic iron limitation.</title>
        <authorList>
            <person name="Lommer M."/>
            <person name="Specht M."/>
            <person name="Roy A.S."/>
            <person name="Kraemer L."/>
            <person name="Andreson R."/>
            <person name="Gutowska M.A."/>
            <person name="Wolf J."/>
            <person name="Bergner S.V."/>
            <person name="Schilhabel M.B."/>
            <person name="Klostermeier U.C."/>
            <person name="Beiko R.G."/>
            <person name="Rosenstiel P."/>
            <person name="Hippler M."/>
            <person name="Laroche J."/>
        </authorList>
    </citation>
    <scope>NUCLEOTIDE SEQUENCE [LARGE SCALE GENOMIC DNA]</scope>
    <source>
        <strain evidence="2 3">CCMP1005</strain>
    </source>
</reference>
<dbReference type="AlphaFoldDB" id="K0S279"/>
<evidence type="ECO:0000256" key="1">
    <source>
        <dbReference type="SAM" id="MobiDB-lite"/>
    </source>
</evidence>
<protein>
    <submittedName>
        <fullName evidence="2">Uncharacterized protein</fullName>
    </submittedName>
</protein>
<dbReference type="EMBL" id="AGNL01023969">
    <property type="protein sequence ID" value="EJK58924.1"/>
    <property type="molecule type" value="Genomic_DNA"/>
</dbReference>
<evidence type="ECO:0000313" key="3">
    <source>
        <dbReference type="Proteomes" id="UP000266841"/>
    </source>
</evidence>
<feature type="region of interest" description="Disordered" evidence="1">
    <location>
        <begin position="1"/>
        <end position="34"/>
    </location>
</feature>
<feature type="compositionally biased region" description="Low complexity" evidence="1">
    <location>
        <begin position="320"/>
        <end position="330"/>
    </location>
</feature>
<name>K0S279_THAOC</name>
<keyword evidence="3" id="KW-1185">Reference proteome</keyword>
<feature type="region of interest" description="Disordered" evidence="1">
    <location>
        <begin position="320"/>
        <end position="345"/>
    </location>
</feature>
<proteinExistence type="predicted"/>
<gene>
    <name evidence="2" type="ORF">THAOC_20914</name>
</gene>
<feature type="compositionally biased region" description="Low complexity" evidence="1">
    <location>
        <begin position="1"/>
        <end position="20"/>
    </location>
</feature>